<evidence type="ECO:0000313" key="3">
    <source>
        <dbReference type="EMBL" id="UNI19472.1"/>
    </source>
</evidence>
<dbReference type="GO" id="GO:0016042">
    <property type="term" value="P:lipid catabolic process"/>
    <property type="evidence" value="ECO:0007669"/>
    <property type="project" value="InterPro"/>
</dbReference>
<name>A0A9Q8VC48_9HYPO</name>
<dbReference type="InterPro" id="IPR029058">
    <property type="entry name" value="AB_hydrolase_fold"/>
</dbReference>
<organism evidence="3 4">
    <name type="scientific">Purpureocillium takamizusanense</name>
    <dbReference type="NCBI Taxonomy" id="2060973"/>
    <lineage>
        <taxon>Eukaryota</taxon>
        <taxon>Fungi</taxon>
        <taxon>Dikarya</taxon>
        <taxon>Ascomycota</taxon>
        <taxon>Pezizomycotina</taxon>
        <taxon>Sordariomycetes</taxon>
        <taxon>Hypocreomycetidae</taxon>
        <taxon>Hypocreales</taxon>
        <taxon>Ophiocordycipitaceae</taxon>
        <taxon>Purpureocillium</taxon>
    </lineage>
</organism>
<dbReference type="GeneID" id="72067603"/>
<dbReference type="EMBL" id="CP086358">
    <property type="protein sequence ID" value="UNI19472.1"/>
    <property type="molecule type" value="Genomic_DNA"/>
</dbReference>
<feature type="region of interest" description="Disordered" evidence="1">
    <location>
        <begin position="133"/>
        <end position="166"/>
    </location>
</feature>
<dbReference type="PANTHER" id="PTHR34853">
    <property type="match status" value="1"/>
</dbReference>
<feature type="compositionally biased region" description="Low complexity" evidence="1">
    <location>
        <begin position="154"/>
        <end position="166"/>
    </location>
</feature>
<protein>
    <submittedName>
        <fullName evidence="3">Uncharacterized protein</fullName>
    </submittedName>
</protein>
<evidence type="ECO:0000256" key="2">
    <source>
        <dbReference type="SAM" id="SignalP"/>
    </source>
</evidence>
<evidence type="ECO:0000313" key="4">
    <source>
        <dbReference type="Proteomes" id="UP000829364"/>
    </source>
</evidence>
<evidence type="ECO:0000256" key="1">
    <source>
        <dbReference type="SAM" id="MobiDB-lite"/>
    </source>
</evidence>
<reference evidence="3" key="1">
    <citation type="submission" date="2021-11" db="EMBL/GenBank/DDBJ databases">
        <title>Purpureocillium_takamizusanense_genome.</title>
        <authorList>
            <person name="Nguyen N.-H."/>
        </authorList>
    </citation>
    <scope>NUCLEOTIDE SEQUENCE</scope>
    <source>
        <strain evidence="3">PT3</strain>
    </source>
</reference>
<dbReference type="Gene3D" id="3.40.50.1820">
    <property type="entry name" value="alpha/beta hydrolase"/>
    <property type="match status" value="2"/>
</dbReference>
<keyword evidence="2" id="KW-0732">Signal</keyword>
<dbReference type="InterPro" id="IPR005152">
    <property type="entry name" value="Lipase_secreted"/>
</dbReference>
<dbReference type="SUPFAM" id="SSF53474">
    <property type="entry name" value="alpha/beta-Hydrolases"/>
    <property type="match status" value="1"/>
</dbReference>
<dbReference type="KEGG" id="ptkz:JDV02_005654"/>
<dbReference type="Proteomes" id="UP000829364">
    <property type="component" value="Chromosome 5"/>
</dbReference>
<feature type="chain" id="PRO_5040227456" evidence="2">
    <location>
        <begin position="20"/>
        <end position="554"/>
    </location>
</feature>
<accession>A0A9Q8VC48</accession>
<proteinExistence type="predicted"/>
<keyword evidence="4" id="KW-1185">Reference proteome</keyword>
<dbReference type="AlphaFoldDB" id="A0A9Q8VC48"/>
<dbReference type="OrthoDB" id="5382058at2759"/>
<feature type="signal peptide" evidence="2">
    <location>
        <begin position="1"/>
        <end position="19"/>
    </location>
</feature>
<dbReference type="GO" id="GO:0004806">
    <property type="term" value="F:triacylglycerol lipase activity"/>
    <property type="evidence" value="ECO:0007669"/>
    <property type="project" value="InterPro"/>
</dbReference>
<dbReference type="PANTHER" id="PTHR34853:SF1">
    <property type="entry name" value="LIPASE 5"/>
    <property type="match status" value="1"/>
</dbReference>
<dbReference type="RefSeq" id="XP_047842953.1">
    <property type="nucleotide sequence ID" value="XM_047986969.1"/>
</dbReference>
<gene>
    <name evidence="3" type="ORF">JDV02_005654</name>
</gene>
<feature type="region of interest" description="Disordered" evidence="1">
    <location>
        <begin position="522"/>
        <end position="554"/>
    </location>
</feature>
<sequence>MRTHALSLATVAAAGLCAAARQASNYNVTASEAQAHDCGRECQRILGLTNAADLDVVGRDFDFGFYETAGNFSRSGSRPGDVLKVQPMDPEARTFRAGTAAFKFQYVTVDLDGGLVPATGFIAFPYSPGMGGARGAATADDDDDDEKRRRKQQQQRNNNTTTNNNTPYKLVAWAHGTIGLYAGCAPSNGPNMFDYTSWQPLTARGYAVVGTDYAGLGNNATAHKYCSFDAHATDVYYSVVAARKLFGGGGGALLSREWLSVGHSQGGGTAWKLAESELVRHDEGYLGSVALSPATYVVDMFLGGLTKGGAGNSSNSNNTGGGGGDGGSGIDRNVIKYPGYLPYLPLAVERANPAFRSTLLSATMRRRVQLAEAKQMCSNALMGLTFDLFANDGPLVNTTGGIAHDAPYMLDWQARHAPALPGARSPAPVLVVQGLADTSVLAPTTERAWNASCAAGNAVHLRLYPGVEHSPLPAAAEAEWMGWIDWRFAGGRYAHETKEGDGGEGGGGGNGNLCSRVTRRAPFGGRWTKTPPEFRLPKFLGGGGGGDNKTAGEL</sequence>